<dbReference type="EMBL" id="LK023316">
    <property type="protein sequence ID" value="CDS05249.1"/>
    <property type="molecule type" value="Genomic_DNA"/>
</dbReference>
<organism evidence="3">
    <name type="scientific">Lichtheimia ramosa</name>
    <dbReference type="NCBI Taxonomy" id="688394"/>
    <lineage>
        <taxon>Eukaryota</taxon>
        <taxon>Fungi</taxon>
        <taxon>Fungi incertae sedis</taxon>
        <taxon>Mucoromycota</taxon>
        <taxon>Mucoromycotina</taxon>
        <taxon>Mucoromycetes</taxon>
        <taxon>Mucorales</taxon>
        <taxon>Lichtheimiaceae</taxon>
        <taxon>Lichtheimia</taxon>
    </lineage>
</organism>
<dbReference type="AlphaFoldDB" id="A0A077WDL9"/>
<gene>
    <name evidence="3" type="ORF">LRAMOSA07778</name>
</gene>
<dbReference type="OrthoDB" id="2268699at2759"/>
<feature type="region of interest" description="Disordered" evidence="1">
    <location>
        <begin position="1"/>
        <end position="34"/>
    </location>
</feature>
<evidence type="ECO:0000256" key="2">
    <source>
        <dbReference type="SAM" id="Phobius"/>
    </source>
</evidence>
<name>A0A077WDL9_9FUNG</name>
<keyword evidence="2" id="KW-0472">Membrane</keyword>
<feature type="transmembrane region" description="Helical" evidence="2">
    <location>
        <begin position="100"/>
        <end position="122"/>
    </location>
</feature>
<evidence type="ECO:0000313" key="3">
    <source>
        <dbReference type="EMBL" id="CDS05249.1"/>
    </source>
</evidence>
<proteinExistence type="predicted"/>
<reference evidence="3" key="1">
    <citation type="journal article" date="2014" name="Genome Announc.">
        <title>De novo whole-genome sequence and genome annotation of Lichtheimia ramosa.</title>
        <authorList>
            <person name="Linde J."/>
            <person name="Schwartze V."/>
            <person name="Binder U."/>
            <person name="Lass-Florl C."/>
            <person name="Voigt K."/>
            <person name="Horn F."/>
        </authorList>
    </citation>
    <scope>NUCLEOTIDE SEQUENCE</scope>
    <source>
        <strain evidence="3">JMRC FSU:6197</strain>
    </source>
</reference>
<accession>A0A077WDL9</accession>
<protein>
    <submittedName>
        <fullName evidence="3">Uncharacterized protein</fullName>
    </submittedName>
</protein>
<keyword evidence="2" id="KW-0812">Transmembrane</keyword>
<evidence type="ECO:0000256" key="1">
    <source>
        <dbReference type="SAM" id="MobiDB-lite"/>
    </source>
</evidence>
<keyword evidence="2" id="KW-1133">Transmembrane helix</keyword>
<sequence>MRQYDPRSASCPSIPRPDPLHTSQKASDIFPPEAPPDYYYYAHRSTPAGSSTTSSSTVVADESMTSVVTHKGAISSTGSYGSEQSEWLRRRRRFSSRTRLIFCIIGMIVFLLIITSTIVWIGNMFILPQVEYTTRYSQNTDHHHTSSSNHSTAMP</sequence>